<dbReference type="InterPro" id="IPR050275">
    <property type="entry name" value="PGM_Phosphatase"/>
</dbReference>
<dbReference type="InterPro" id="IPR013078">
    <property type="entry name" value="His_Pase_superF_clade-1"/>
</dbReference>
<gene>
    <name evidence="3" type="ORF">SAMN05661044_05022</name>
</gene>
<dbReference type="AlphaFoldDB" id="A0A1H7XW63"/>
<dbReference type="SMART" id="SM00855">
    <property type="entry name" value="PGAM"/>
    <property type="match status" value="1"/>
</dbReference>
<dbReference type="OrthoDB" id="9782128at2"/>
<dbReference type="Proteomes" id="UP000199421">
    <property type="component" value="Unassembled WGS sequence"/>
</dbReference>
<evidence type="ECO:0000313" key="3">
    <source>
        <dbReference type="EMBL" id="SEM37961.1"/>
    </source>
</evidence>
<accession>A0A1H7XW63</accession>
<evidence type="ECO:0000256" key="2">
    <source>
        <dbReference type="PIRSR" id="PIRSR613078-2"/>
    </source>
</evidence>
<name>A0A1H7XW63_OLID1</name>
<evidence type="ECO:0000313" key="4">
    <source>
        <dbReference type="Proteomes" id="UP000199421"/>
    </source>
</evidence>
<feature type="binding site" evidence="2">
    <location>
        <position position="59"/>
    </location>
    <ligand>
        <name>substrate</name>
    </ligand>
</feature>
<dbReference type="STRING" id="407022.SAMN05661044_05022"/>
<keyword evidence="4" id="KW-1185">Reference proteome</keyword>
<feature type="active site" description="Proton donor/acceptor" evidence="1">
    <location>
        <position position="82"/>
    </location>
</feature>
<dbReference type="EMBL" id="FOAF01000011">
    <property type="protein sequence ID" value="SEM37961.1"/>
    <property type="molecule type" value="Genomic_DNA"/>
</dbReference>
<feature type="binding site" evidence="2">
    <location>
        <begin position="8"/>
        <end position="15"/>
    </location>
    <ligand>
        <name>substrate</name>
    </ligand>
</feature>
<dbReference type="Pfam" id="PF00300">
    <property type="entry name" value="His_Phos_1"/>
    <property type="match status" value="1"/>
</dbReference>
<dbReference type="PANTHER" id="PTHR48100">
    <property type="entry name" value="BROAD-SPECIFICITY PHOSPHATASE YOR283W-RELATED"/>
    <property type="match status" value="1"/>
</dbReference>
<dbReference type="GO" id="GO:0016791">
    <property type="term" value="F:phosphatase activity"/>
    <property type="evidence" value="ECO:0007669"/>
    <property type="project" value="TreeGrafter"/>
</dbReference>
<feature type="active site" description="Tele-phosphohistidine intermediate" evidence="1">
    <location>
        <position position="9"/>
    </location>
</feature>
<sequence length="199" mass="22423">MLNIYLLRHGETAYNADGNRYCGKTDIELTEKGVKQAQVLRQSLKDTHFEAVYSSPLQRAYNTARIASNDSNLVIKDDRLIEMDFGAWEGKTREEFIAEAPALWTNWDQAPDINRAGGTGDTATDIVKRMDSFFTEIAAKHAKGAVLVVAHNTVNRLYLAYKLGMPLRNYRRIAQENSAITLFNLDEFGILSLLKLNAH</sequence>
<dbReference type="Gene3D" id="3.40.50.1240">
    <property type="entry name" value="Phosphoglycerate mutase-like"/>
    <property type="match status" value="1"/>
</dbReference>
<proteinExistence type="predicted"/>
<dbReference type="InterPro" id="IPR001345">
    <property type="entry name" value="PG/BPGM_mutase_AS"/>
</dbReference>
<organism evidence="3 4">
    <name type="scientific">Olivibacter domesticus</name>
    <name type="common">Pseudosphingobacterium domesticum</name>
    <dbReference type="NCBI Taxonomy" id="407022"/>
    <lineage>
        <taxon>Bacteria</taxon>
        <taxon>Pseudomonadati</taxon>
        <taxon>Bacteroidota</taxon>
        <taxon>Sphingobacteriia</taxon>
        <taxon>Sphingobacteriales</taxon>
        <taxon>Sphingobacteriaceae</taxon>
        <taxon>Olivibacter</taxon>
    </lineage>
</organism>
<dbReference type="PROSITE" id="PS00175">
    <property type="entry name" value="PG_MUTASE"/>
    <property type="match status" value="1"/>
</dbReference>
<protein>
    <submittedName>
        <fullName evidence="3">Alpha-ribazole phosphatase</fullName>
    </submittedName>
</protein>
<dbReference type="RefSeq" id="WP_093331028.1">
    <property type="nucleotide sequence ID" value="NZ_FOAF01000011.1"/>
</dbReference>
<dbReference type="PIRSF" id="PIRSF000709">
    <property type="entry name" value="6PFK_2-Ptase"/>
    <property type="match status" value="1"/>
</dbReference>
<reference evidence="4" key="1">
    <citation type="submission" date="2016-10" db="EMBL/GenBank/DDBJ databases">
        <authorList>
            <person name="Varghese N."/>
            <person name="Submissions S."/>
        </authorList>
    </citation>
    <scope>NUCLEOTIDE SEQUENCE [LARGE SCALE GENOMIC DNA]</scope>
    <source>
        <strain evidence="4">DSM 18733</strain>
    </source>
</reference>
<evidence type="ECO:0000256" key="1">
    <source>
        <dbReference type="PIRSR" id="PIRSR613078-1"/>
    </source>
</evidence>
<dbReference type="CDD" id="cd07067">
    <property type="entry name" value="HP_PGM_like"/>
    <property type="match status" value="1"/>
</dbReference>
<dbReference type="InterPro" id="IPR029033">
    <property type="entry name" value="His_PPase_superfam"/>
</dbReference>
<dbReference type="SUPFAM" id="SSF53254">
    <property type="entry name" value="Phosphoglycerate mutase-like"/>
    <property type="match status" value="1"/>
</dbReference>